<reference evidence="1 2" key="2">
    <citation type="submission" date="2020-03" db="EMBL/GenBank/DDBJ databases">
        <authorList>
            <person name="Ichikawa N."/>
            <person name="Kimura A."/>
            <person name="Kitahashi Y."/>
            <person name="Uohara A."/>
        </authorList>
    </citation>
    <scope>NUCLEOTIDE SEQUENCE [LARGE SCALE GENOMIC DNA]</scope>
    <source>
        <strain evidence="1 2">NBRC 108638</strain>
    </source>
</reference>
<evidence type="ECO:0000313" key="1">
    <source>
        <dbReference type="EMBL" id="GFJ92953.1"/>
    </source>
</evidence>
<dbReference type="RefSeq" id="WP_173079709.1">
    <property type="nucleotide sequence ID" value="NZ_BAABJB010000005.1"/>
</dbReference>
<accession>A0A6V8L6S1</accession>
<protein>
    <submittedName>
        <fullName evidence="1">DNA-binding protein</fullName>
    </submittedName>
</protein>
<dbReference type="Proteomes" id="UP000482960">
    <property type="component" value="Unassembled WGS sequence"/>
</dbReference>
<comment type="caution">
    <text evidence="1">The sequence shown here is derived from an EMBL/GenBank/DDBJ whole genome shotgun (WGS) entry which is preliminary data.</text>
</comment>
<dbReference type="Gene3D" id="3.40.50.300">
    <property type="entry name" value="P-loop containing nucleotide triphosphate hydrolases"/>
    <property type="match status" value="1"/>
</dbReference>
<dbReference type="SUPFAM" id="SSF52540">
    <property type="entry name" value="P-loop containing nucleoside triphosphate hydrolases"/>
    <property type="match status" value="1"/>
</dbReference>
<name>A0A6V8L6S1_9ACTN</name>
<proteinExistence type="predicted"/>
<dbReference type="NCBIfam" id="NF040564">
    <property type="entry name" value="SCO2523_fam"/>
    <property type="match status" value="1"/>
</dbReference>
<dbReference type="InterPro" id="IPR027417">
    <property type="entry name" value="P-loop_NTPase"/>
</dbReference>
<organism evidence="1 2">
    <name type="scientific">Phytohabitans rumicis</name>
    <dbReference type="NCBI Taxonomy" id="1076125"/>
    <lineage>
        <taxon>Bacteria</taxon>
        <taxon>Bacillati</taxon>
        <taxon>Actinomycetota</taxon>
        <taxon>Actinomycetes</taxon>
        <taxon>Micromonosporales</taxon>
        <taxon>Micromonosporaceae</taxon>
    </lineage>
</organism>
<gene>
    <name evidence="1" type="ORF">Prum_065950</name>
</gene>
<evidence type="ECO:0000313" key="2">
    <source>
        <dbReference type="Proteomes" id="UP000482960"/>
    </source>
</evidence>
<sequence length="305" mass="33731">MLIFATSDKGGTGRSVTSCNVLYRRALQGSDTCYLDFDFGSPTAGTVFNLPDVARGTNRGGLHSYLRGLVSDPHAVDIWSESDRHSLRGRPAGAGRLVLYPGDASGGEFATDTEVVRRCVRLFLRLEEEFELTFVDLSAGRSYATEIVLAATAMPEMQPVTARWLVFHRWTRQHIIAASGLVYGERGIIDAGMQWGHDRNTLANSIRFVRTAVVDPNSPELAGLRAAQVAWLRDCNRDLRELATDRRVGRTLELGSVPLDPVLQWREQLISDSDVLARQIANRETVEAFEALAKRISDDAAWEGL</sequence>
<keyword evidence="1" id="KW-0238">DNA-binding</keyword>
<dbReference type="GO" id="GO:0003677">
    <property type="term" value="F:DNA binding"/>
    <property type="evidence" value="ECO:0007669"/>
    <property type="project" value="UniProtKB-KW"/>
</dbReference>
<dbReference type="EMBL" id="BLPG01000001">
    <property type="protein sequence ID" value="GFJ92953.1"/>
    <property type="molecule type" value="Genomic_DNA"/>
</dbReference>
<reference evidence="1 2" key="1">
    <citation type="submission" date="2020-03" db="EMBL/GenBank/DDBJ databases">
        <title>Whole genome shotgun sequence of Phytohabitans rumicis NBRC 108638.</title>
        <authorList>
            <person name="Komaki H."/>
            <person name="Tamura T."/>
        </authorList>
    </citation>
    <scope>NUCLEOTIDE SEQUENCE [LARGE SCALE GENOMIC DNA]</scope>
    <source>
        <strain evidence="1 2">NBRC 108638</strain>
    </source>
</reference>
<keyword evidence="2" id="KW-1185">Reference proteome</keyword>
<dbReference type="AlphaFoldDB" id="A0A6V8L6S1"/>